<accession>C8PRM3</accession>
<keyword evidence="6 8" id="KW-0460">Magnesium</keyword>
<evidence type="ECO:0000256" key="5">
    <source>
        <dbReference type="ARBA" id="ARBA00022801"/>
    </source>
</evidence>
<sequence>MYFVDSNTCIYFMNGKFPSIREKFLSISPKNIKISSVVKGELLLGAFKSRTREATTEKVEKFLKPFEIVDFTDKMSYDYAEIRKDLEFAGTPIGANDLLIAATVLHENAILITHNVDEFSRVNGLKIEDWVEDNTYPPFQH</sequence>
<gene>
    <name evidence="8" type="primary">vapC</name>
    <name evidence="10" type="ORF">TREVI0001_0005</name>
</gene>
<dbReference type="AlphaFoldDB" id="C8PRM3"/>
<dbReference type="HAMAP" id="MF_00265">
    <property type="entry name" value="VapC_Nob1"/>
    <property type="match status" value="1"/>
</dbReference>
<keyword evidence="4 8" id="KW-0479">Metal-binding</keyword>
<dbReference type="InterPro" id="IPR022907">
    <property type="entry name" value="VapC_family"/>
</dbReference>
<dbReference type="InterPro" id="IPR050556">
    <property type="entry name" value="Type_II_TA_system_RNase"/>
</dbReference>
<comment type="caution">
    <text evidence="10">The sequence shown here is derived from an EMBL/GenBank/DDBJ whole genome shotgun (WGS) entry which is preliminary data.</text>
</comment>
<dbReference type="PANTHER" id="PTHR33653">
    <property type="entry name" value="RIBONUCLEASE VAPC2"/>
    <property type="match status" value="1"/>
</dbReference>
<evidence type="ECO:0000256" key="7">
    <source>
        <dbReference type="ARBA" id="ARBA00038093"/>
    </source>
</evidence>
<dbReference type="eggNOG" id="COG1487">
    <property type="taxonomic scope" value="Bacteria"/>
</dbReference>
<reference evidence="10 11" key="1">
    <citation type="submission" date="2009-07" db="EMBL/GenBank/DDBJ databases">
        <authorList>
            <person name="Madupu R."/>
            <person name="Sebastian Y."/>
            <person name="Durkin A.S."/>
            <person name="Torralba M."/>
            <person name="Methe B."/>
            <person name="Sutton G.G."/>
            <person name="Strausberg R.L."/>
            <person name="Nelson K.E."/>
        </authorList>
    </citation>
    <scope>NUCLEOTIDE SEQUENCE [LARGE SCALE GENOMIC DNA]</scope>
    <source>
        <strain evidence="10 11">ATCC 35580</strain>
    </source>
</reference>
<dbReference type="GO" id="GO:0004540">
    <property type="term" value="F:RNA nuclease activity"/>
    <property type="evidence" value="ECO:0007669"/>
    <property type="project" value="InterPro"/>
</dbReference>
<dbReference type="STRING" id="596324.TREVI0001_0005"/>
<evidence type="ECO:0000259" key="9">
    <source>
        <dbReference type="Pfam" id="PF01850"/>
    </source>
</evidence>
<dbReference type="GO" id="GO:0000287">
    <property type="term" value="F:magnesium ion binding"/>
    <property type="evidence" value="ECO:0007669"/>
    <property type="project" value="UniProtKB-UniRule"/>
</dbReference>
<protein>
    <recommendedName>
        <fullName evidence="8">Ribonuclease VapC</fullName>
        <shortName evidence="8">RNase VapC</shortName>
        <ecNumber evidence="8">3.1.-.-</ecNumber>
    </recommendedName>
    <alternativeName>
        <fullName evidence="8">Toxin VapC</fullName>
    </alternativeName>
</protein>
<dbReference type="GeneID" id="301460795"/>
<dbReference type="Proteomes" id="UP000004509">
    <property type="component" value="Unassembled WGS sequence"/>
</dbReference>
<comment type="function">
    <text evidence="8">Toxic component of a toxin-antitoxin (TA) system. An RNase.</text>
</comment>
<keyword evidence="2 8" id="KW-1277">Toxin-antitoxin system</keyword>
<evidence type="ECO:0000256" key="8">
    <source>
        <dbReference type="HAMAP-Rule" id="MF_00265"/>
    </source>
</evidence>
<dbReference type="EMBL" id="ACYH01000047">
    <property type="protein sequence ID" value="EEV19876.1"/>
    <property type="molecule type" value="Genomic_DNA"/>
</dbReference>
<evidence type="ECO:0000256" key="4">
    <source>
        <dbReference type="ARBA" id="ARBA00022723"/>
    </source>
</evidence>
<dbReference type="OrthoDB" id="9796690at2"/>
<dbReference type="Gene3D" id="3.40.50.1010">
    <property type="entry name" value="5'-nuclease"/>
    <property type="match status" value="1"/>
</dbReference>
<comment type="cofactor">
    <cofactor evidence="1 8">
        <name>Mg(2+)</name>
        <dbReference type="ChEBI" id="CHEBI:18420"/>
    </cofactor>
</comment>
<keyword evidence="5 8" id="KW-0378">Hydrolase</keyword>
<dbReference type="PANTHER" id="PTHR33653:SF1">
    <property type="entry name" value="RIBONUCLEASE VAPC2"/>
    <property type="match status" value="1"/>
</dbReference>
<dbReference type="RefSeq" id="WP_006189239.1">
    <property type="nucleotide sequence ID" value="NZ_ACYH01000047.1"/>
</dbReference>
<dbReference type="CDD" id="cd09881">
    <property type="entry name" value="PIN_VapC4-5_FitB-like"/>
    <property type="match status" value="1"/>
</dbReference>
<proteinExistence type="inferred from homology"/>
<name>C8PRM3_9SPIR</name>
<comment type="similarity">
    <text evidence="7 8">Belongs to the PINc/VapC protein family.</text>
</comment>
<dbReference type="InterPro" id="IPR002716">
    <property type="entry name" value="PIN_dom"/>
</dbReference>
<keyword evidence="3 8" id="KW-0540">Nuclease</keyword>
<dbReference type="GO" id="GO:0016787">
    <property type="term" value="F:hydrolase activity"/>
    <property type="evidence" value="ECO:0007669"/>
    <property type="project" value="UniProtKB-KW"/>
</dbReference>
<evidence type="ECO:0000256" key="6">
    <source>
        <dbReference type="ARBA" id="ARBA00022842"/>
    </source>
</evidence>
<dbReference type="InterPro" id="IPR029060">
    <property type="entry name" value="PIN-like_dom_sf"/>
</dbReference>
<keyword evidence="8" id="KW-0800">Toxin</keyword>
<evidence type="ECO:0000313" key="11">
    <source>
        <dbReference type="Proteomes" id="UP000004509"/>
    </source>
</evidence>
<feature type="binding site" evidence="8">
    <location>
        <position position="97"/>
    </location>
    <ligand>
        <name>Mg(2+)</name>
        <dbReference type="ChEBI" id="CHEBI:18420"/>
    </ligand>
</feature>
<feature type="domain" description="PIN" evidence="9">
    <location>
        <begin position="2"/>
        <end position="124"/>
    </location>
</feature>
<feature type="binding site" evidence="8">
    <location>
        <position position="5"/>
    </location>
    <ligand>
        <name>Mg(2+)</name>
        <dbReference type="ChEBI" id="CHEBI:18420"/>
    </ligand>
</feature>
<dbReference type="GO" id="GO:0090729">
    <property type="term" value="F:toxin activity"/>
    <property type="evidence" value="ECO:0007669"/>
    <property type="project" value="UniProtKB-KW"/>
</dbReference>
<evidence type="ECO:0000256" key="3">
    <source>
        <dbReference type="ARBA" id="ARBA00022722"/>
    </source>
</evidence>
<dbReference type="EC" id="3.1.-.-" evidence="8"/>
<dbReference type="Pfam" id="PF01850">
    <property type="entry name" value="PIN"/>
    <property type="match status" value="1"/>
</dbReference>
<dbReference type="SUPFAM" id="SSF88723">
    <property type="entry name" value="PIN domain-like"/>
    <property type="match status" value="1"/>
</dbReference>
<evidence type="ECO:0000256" key="1">
    <source>
        <dbReference type="ARBA" id="ARBA00001946"/>
    </source>
</evidence>
<evidence type="ECO:0000256" key="2">
    <source>
        <dbReference type="ARBA" id="ARBA00022649"/>
    </source>
</evidence>
<organism evidence="10 11">
    <name type="scientific">Treponema vincentii ATCC 35580</name>
    <dbReference type="NCBI Taxonomy" id="596324"/>
    <lineage>
        <taxon>Bacteria</taxon>
        <taxon>Pseudomonadati</taxon>
        <taxon>Spirochaetota</taxon>
        <taxon>Spirochaetia</taxon>
        <taxon>Spirochaetales</taxon>
        <taxon>Treponemataceae</taxon>
        <taxon>Treponema</taxon>
    </lineage>
</organism>
<evidence type="ECO:0000313" key="10">
    <source>
        <dbReference type="EMBL" id="EEV19876.1"/>
    </source>
</evidence>